<accession>R9I6Y0</accession>
<keyword evidence="5" id="KW-1185">Reference proteome</keyword>
<dbReference type="Proteomes" id="UP000310760">
    <property type="component" value="Unassembled WGS sequence"/>
</dbReference>
<dbReference type="OrthoDB" id="1012054at2"/>
<evidence type="ECO:0000313" key="4">
    <source>
        <dbReference type="EMBL" id="TGY69730.1"/>
    </source>
</evidence>
<dbReference type="STRING" id="1235788.C802_02539"/>
<dbReference type="InterPro" id="IPR005902">
    <property type="entry name" value="HU_DNA-bd_put"/>
</dbReference>
<dbReference type="InterPro" id="IPR041607">
    <property type="entry name" value="HU-HIG"/>
</dbReference>
<dbReference type="RefSeq" id="WP_016276893.1">
    <property type="nucleotide sequence ID" value="NZ_CAJUNV010000004.1"/>
</dbReference>
<evidence type="ECO:0000259" key="2">
    <source>
        <dbReference type="Pfam" id="PF18291"/>
    </source>
</evidence>
<dbReference type="HOGENOM" id="CLU_112331_5_0_10"/>
<dbReference type="GO" id="GO:0003677">
    <property type="term" value="F:DNA binding"/>
    <property type="evidence" value="ECO:0007669"/>
    <property type="project" value="UniProtKB-KW"/>
</dbReference>
<reference evidence="4 6" key="2">
    <citation type="submission" date="2019-04" db="EMBL/GenBank/DDBJ databases">
        <title>Microbes associate with the intestines of laboratory mice.</title>
        <authorList>
            <person name="Navarre W."/>
            <person name="Wong E."/>
            <person name="Huang K."/>
            <person name="Tropini C."/>
            <person name="Ng K."/>
            <person name="Yu B."/>
        </authorList>
    </citation>
    <scope>NUCLEOTIDE SEQUENCE [LARGE SCALE GENOMIC DNA]</scope>
    <source>
        <strain evidence="4 6">NM22_B1</strain>
    </source>
</reference>
<name>R9I6Y0_9BACT</name>
<sequence length="160" mass="17051">MALNYSVALRPNPFDKDASPKAYATAQINGELSLKQLSKRVSSQTTVSRADVVAVLTATVDNLLEALCEGKQVDFGELGKFRLQIVSTGTETLADFTAAQITGVNIQYIPGEDLKTIFGALEFQPVASRAAQAAALRAEKEGKAVADLLKGKDEPVQPEV</sequence>
<reference evidence="3 5" key="1">
    <citation type="submission" date="2013-04" db="EMBL/GenBank/DDBJ databases">
        <title>The Genome Sequence of Bacteroides massiliensis dnLKV3.</title>
        <authorList>
            <consortium name="The Broad Institute Genomics Platform"/>
            <consortium name="The Broad Institute Genome Sequencing Center for Infectious Disease"/>
            <person name="Earl A."/>
            <person name="Xavier R."/>
            <person name="Kuhn K."/>
            <person name="Stappenbeck T."/>
            <person name="Walker B."/>
            <person name="Young S."/>
            <person name="Zeng Q."/>
            <person name="Gargeya S."/>
            <person name="Fitzgerald M."/>
            <person name="Haas B."/>
            <person name="Abouelleil A."/>
            <person name="Allen A.W."/>
            <person name="Alvarado L."/>
            <person name="Arachchi H.M."/>
            <person name="Berlin A.M."/>
            <person name="Chapman S.B."/>
            <person name="Gainer-Dewar J."/>
            <person name="Goldberg J."/>
            <person name="Griggs A."/>
            <person name="Gujja S."/>
            <person name="Hansen M."/>
            <person name="Howarth C."/>
            <person name="Imamovic A."/>
            <person name="Ireland A."/>
            <person name="Larimer J."/>
            <person name="McCowan C."/>
            <person name="Murphy C."/>
            <person name="Pearson M."/>
            <person name="Poon T.W."/>
            <person name="Priest M."/>
            <person name="Roberts A."/>
            <person name="Saif S."/>
            <person name="Shea T."/>
            <person name="Sisk P."/>
            <person name="Sykes S."/>
            <person name="Wortman J."/>
            <person name="Nusbaum C."/>
            <person name="Birren B."/>
        </authorList>
    </citation>
    <scope>NUCLEOTIDE SEQUENCE [LARGE SCALE GENOMIC DNA]</scope>
    <source>
        <strain evidence="5">dnLKV3</strain>
        <strain evidence="3">DnLKV3</strain>
    </source>
</reference>
<keyword evidence="1 4" id="KW-0238">DNA-binding</keyword>
<dbReference type="InterPro" id="IPR010992">
    <property type="entry name" value="IHF-like_DNA-bd_dom_sf"/>
</dbReference>
<dbReference type="EMBL" id="ASSP01000016">
    <property type="protein sequence ID" value="EOS11964.1"/>
    <property type="molecule type" value="Genomic_DNA"/>
</dbReference>
<evidence type="ECO:0000313" key="6">
    <source>
        <dbReference type="Proteomes" id="UP000310760"/>
    </source>
</evidence>
<proteinExistence type="predicted"/>
<dbReference type="AlphaFoldDB" id="R9I6Y0"/>
<feature type="domain" description="HU" evidence="2">
    <location>
        <begin position="1"/>
        <end position="124"/>
    </location>
</feature>
<dbReference type="Proteomes" id="UP000014200">
    <property type="component" value="Unassembled WGS sequence"/>
</dbReference>
<dbReference type="PATRIC" id="fig|1235788.3.peg.2603"/>
<dbReference type="SUPFAM" id="SSF47729">
    <property type="entry name" value="IHF-like DNA-binding proteins"/>
    <property type="match status" value="1"/>
</dbReference>
<dbReference type="NCBIfam" id="TIGR01201">
    <property type="entry name" value="HU_rel"/>
    <property type="match status" value="1"/>
</dbReference>
<comment type="caution">
    <text evidence="3">The sequence shown here is derived from an EMBL/GenBank/DDBJ whole genome shotgun (WGS) entry which is preliminary data.</text>
</comment>
<organism evidence="3 5">
    <name type="scientific">Phocaeicola sartorii</name>
    <dbReference type="NCBI Taxonomy" id="671267"/>
    <lineage>
        <taxon>Bacteria</taxon>
        <taxon>Pseudomonadati</taxon>
        <taxon>Bacteroidota</taxon>
        <taxon>Bacteroidia</taxon>
        <taxon>Bacteroidales</taxon>
        <taxon>Bacteroidaceae</taxon>
        <taxon>Phocaeicola</taxon>
    </lineage>
</organism>
<evidence type="ECO:0000313" key="5">
    <source>
        <dbReference type="Proteomes" id="UP000014200"/>
    </source>
</evidence>
<protein>
    <submittedName>
        <fullName evidence="4">DNA-binding protein</fullName>
    </submittedName>
</protein>
<dbReference type="EMBL" id="SRYJ01000025">
    <property type="protein sequence ID" value="TGY69730.1"/>
    <property type="molecule type" value="Genomic_DNA"/>
</dbReference>
<dbReference type="GeneID" id="82153248"/>
<dbReference type="Gene3D" id="4.10.520.10">
    <property type="entry name" value="IHF-like DNA-binding proteins"/>
    <property type="match status" value="1"/>
</dbReference>
<evidence type="ECO:0000256" key="1">
    <source>
        <dbReference type="ARBA" id="ARBA00023125"/>
    </source>
</evidence>
<gene>
    <name evidence="3" type="ORF">C802_02539</name>
    <name evidence="4" type="ORF">E5339_11935</name>
</gene>
<evidence type="ECO:0000313" key="3">
    <source>
        <dbReference type="EMBL" id="EOS11964.1"/>
    </source>
</evidence>
<dbReference type="Pfam" id="PF18291">
    <property type="entry name" value="HU-HIG"/>
    <property type="match status" value="1"/>
</dbReference>